<gene>
    <name evidence="2" type="ORF">CRG98_032321</name>
</gene>
<evidence type="ECO:0000313" key="2">
    <source>
        <dbReference type="EMBL" id="PKI47288.1"/>
    </source>
</evidence>
<dbReference type="AlphaFoldDB" id="A0A2I0ITE9"/>
<sequence length="87" mass="9758">MPITRSNAPIHIERAQPECGMGSSPDSPPCSKQCLCGRHLNRVCPVPLDPGYSTVLDLRVVNSKWRLLLKCVRRAFSERWTLLSRVG</sequence>
<proteinExistence type="predicted"/>
<name>A0A2I0ITE9_PUNGR</name>
<evidence type="ECO:0000313" key="3">
    <source>
        <dbReference type="Proteomes" id="UP000233551"/>
    </source>
</evidence>
<organism evidence="2 3">
    <name type="scientific">Punica granatum</name>
    <name type="common">Pomegranate</name>
    <dbReference type="NCBI Taxonomy" id="22663"/>
    <lineage>
        <taxon>Eukaryota</taxon>
        <taxon>Viridiplantae</taxon>
        <taxon>Streptophyta</taxon>
        <taxon>Embryophyta</taxon>
        <taxon>Tracheophyta</taxon>
        <taxon>Spermatophyta</taxon>
        <taxon>Magnoliopsida</taxon>
        <taxon>eudicotyledons</taxon>
        <taxon>Gunneridae</taxon>
        <taxon>Pentapetalae</taxon>
        <taxon>rosids</taxon>
        <taxon>malvids</taxon>
        <taxon>Myrtales</taxon>
        <taxon>Lythraceae</taxon>
        <taxon>Punica</taxon>
    </lineage>
</organism>
<protein>
    <submittedName>
        <fullName evidence="2">Uncharacterized protein</fullName>
    </submittedName>
</protein>
<dbReference type="Proteomes" id="UP000233551">
    <property type="component" value="Unassembled WGS sequence"/>
</dbReference>
<keyword evidence="3" id="KW-1185">Reference proteome</keyword>
<comment type="caution">
    <text evidence="2">The sequence shown here is derived from an EMBL/GenBank/DDBJ whole genome shotgun (WGS) entry which is preliminary data.</text>
</comment>
<reference evidence="2 3" key="1">
    <citation type="submission" date="2017-11" db="EMBL/GenBank/DDBJ databases">
        <title>De-novo sequencing of pomegranate (Punica granatum L.) genome.</title>
        <authorList>
            <person name="Akparov Z."/>
            <person name="Amiraslanov A."/>
            <person name="Hajiyeva S."/>
            <person name="Abbasov M."/>
            <person name="Kaur K."/>
            <person name="Hamwieh A."/>
            <person name="Solovyev V."/>
            <person name="Salamov A."/>
            <person name="Braich B."/>
            <person name="Kosarev P."/>
            <person name="Mahmoud A."/>
            <person name="Hajiyev E."/>
            <person name="Babayeva S."/>
            <person name="Izzatullayeva V."/>
            <person name="Mammadov A."/>
            <person name="Mammadov A."/>
            <person name="Sharifova S."/>
            <person name="Ojaghi J."/>
            <person name="Eynullazada K."/>
            <person name="Bayramov B."/>
            <person name="Abdulazimova A."/>
            <person name="Shahmuradov I."/>
        </authorList>
    </citation>
    <scope>NUCLEOTIDE SEQUENCE [LARGE SCALE GENOMIC DNA]</scope>
    <source>
        <strain evidence="3">cv. AG2017</strain>
        <tissue evidence="2">Leaf</tissue>
    </source>
</reference>
<accession>A0A2I0ITE9</accession>
<evidence type="ECO:0000256" key="1">
    <source>
        <dbReference type="SAM" id="MobiDB-lite"/>
    </source>
</evidence>
<feature type="region of interest" description="Disordered" evidence="1">
    <location>
        <begin position="1"/>
        <end position="27"/>
    </location>
</feature>
<dbReference type="EMBL" id="PGOL01002523">
    <property type="protein sequence ID" value="PKI47288.1"/>
    <property type="molecule type" value="Genomic_DNA"/>
</dbReference>